<dbReference type="InterPro" id="IPR005721">
    <property type="entry name" value="Ribosomal_uL22_euk/arc"/>
</dbReference>
<proteinExistence type="evidence at transcript level"/>
<dbReference type="InterPro" id="IPR001063">
    <property type="entry name" value="Ribosomal_uL22"/>
</dbReference>
<dbReference type="PANTHER" id="PTHR11593">
    <property type="entry name" value="60S RIBOSOMAL PROTEIN L17"/>
    <property type="match status" value="1"/>
</dbReference>
<evidence type="ECO:0000256" key="2">
    <source>
        <dbReference type="ARBA" id="ARBA00022980"/>
    </source>
</evidence>
<dbReference type="Gene3D" id="3.90.470.10">
    <property type="entry name" value="Ribosomal protein L22/L17"/>
    <property type="match status" value="1"/>
</dbReference>
<accession>B5A4M0</accession>
<organism evidence="5">
    <name type="scientific">Gymnochlora stellata</name>
    <dbReference type="NCBI Taxonomy" id="67809"/>
    <lineage>
        <taxon>Eukaryota</taxon>
        <taxon>Sar</taxon>
        <taxon>Rhizaria</taxon>
        <taxon>Cercozoa</taxon>
        <taxon>Chlorarachniophyceae</taxon>
        <taxon>Gymnochlora</taxon>
    </lineage>
</organism>
<dbReference type="AlphaFoldDB" id="B5A4M0"/>
<dbReference type="PANTHER" id="PTHR11593:SF10">
    <property type="entry name" value="60S RIBOSOMAL PROTEIN L17"/>
    <property type="match status" value="1"/>
</dbReference>
<evidence type="ECO:0000313" key="5">
    <source>
        <dbReference type="EMBL" id="ACF24572.1"/>
    </source>
</evidence>
<evidence type="ECO:0000256" key="1">
    <source>
        <dbReference type="ARBA" id="ARBA00009451"/>
    </source>
</evidence>
<keyword evidence="3 4" id="KW-0687">Ribonucleoprotein</keyword>
<name>B5A4M0_GYMST</name>
<sequence length="148" mass="17164">MLASCTLKTNITKIRVSFKNTTEVANAIKKMNLEKAKEFLKNVIDKKNIIPFKKFNNGVGKSPMLRNKVSKQGRFVTKSCILLLKLLINVTTRIRISKNDPNLYYLDKIIVNRNSYRTRTIFRAFGRANRIRSSICSVSIQLKKYEYI</sequence>
<dbReference type="InterPro" id="IPR036394">
    <property type="entry name" value="Ribosomal_uL22_sf"/>
</dbReference>
<protein>
    <submittedName>
        <fullName evidence="5">60S ribosomal protein L17</fullName>
    </submittedName>
</protein>
<evidence type="ECO:0000256" key="3">
    <source>
        <dbReference type="ARBA" id="ARBA00023274"/>
    </source>
</evidence>
<reference evidence="5" key="1">
    <citation type="journal article" date="2008" name="Mol. Biol. Evol.">
        <title>Nucleus-encoded periplastid-targeted EFL in chlorarachniophytes.</title>
        <authorList>
            <person name="Gile G.H."/>
            <person name="Keeling P.J."/>
        </authorList>
    </citation>
    <scope>NUCLEOTIDE SEQUENCE</scope>
    <source>
        <strain evidence="5">CCMP 2057</strain>
    </source>
</reference>
<dbReference type="SUPFAM" id="SSF54843">
    <property type="entry name" value="Ribosomal protein L22"/>
    <property type="match status" value="1"/>
</dbReference>
<dbReference type="GO" id="GO:0022625">
    <property type="term" value="C:cytosolic large ribosomal subunit"/>
    <property type="evidence" value="ECO:0007669"/>
    <property type="project" value="TreeGrafter"/>
</dbReference>
<keyword evidence="2 4" id="KW-0689">Ribosomal protein</keyword>
<dbReference type="GO" id="GO:0002181">
    <property type="term" value="P:cytoplasmic translation"/>
    <property type="evidence" value="ECO:0007669"/>
    <property type="project" value="TreeGrafter"/>
</dbReference>
<dbReference type="Pfam" id="PF00237">
    <property type="entry name" value="Ribosomal_L22"/>
    <property type="match status" value="1"/>
</dbReference>
<dbReference type="GO" id="GO:0003735">
    <property type="term" value="F:structural constituent of ribosome"/>
    <property type="evidence" value="ECO:0007669"/>
    <property type="project" value="InterPro"/>
</dbReference>
<comment type="similarity">
    <text evidence="1 4">Belongs to the universal ribosomal protein uL22 family.</text>
</comment>
<evidence type="ECO:0000256" key="4">
    <source>
        <dbReference type="RuleBase" id="RU004005"/>
    </source>
</evidence>
<dbReference type="NCBIfam" id="TIGR01038">
    <property type="entry name" value="uL22_arch_euk"/>
    <property type="match status" value="1"/>
</dbReference>
<dbReference type="EMBL" id="EU810304">
    <property type="protein sequence ID" value="ACF24572.1"/>
    <property type="molecule type" value="mRNA"/>
</dbReference>